<reference evidence="1" key="1">
    <citation type="submission" date="2022-07" db="EMBL/GenBank/DDBJ databases">
        <title>Phylogenomic reconstructions and comparative analyses of Kickxellomycotina fungi.</title>
        <authorList>
            <person name="Reynolds N.K."/>
            <person name="Stajich J.E."/>
            <person name="Barry K."/>
            <person name="Grigoriev I.V."/>
            <person name="Crous P."/>
            <person name="Smith M.E."/>
        </authorList>
    </citation>
    <scope>NUCLEOTIDE SEQUENCE</scope>
    <source>
        <strain evidence="1">RSA 1196</strain>
    </source>
</reference>
<dbReference type="EMBL" id="JANBPY010003728">
    <property type="protein sequence ID" value="KAJ1950465.1"/>
    <property type="molecule type" value="Genomic_DNA"/>
</dbReference>
<protein>
    <submittedName>
        <fullName evidence="1">Uncharacterized protein</fullName>
    </submittedName>
</protein>
<accession>A0A9W8AKH9</accession>
<gene>
    <name evidence="1" type="ORF">IWQ62_006565</name>
</gene>
<organism evidence="1 2">
    <name type="scientific">Dispira parvispora</name>
    <dbReference type="NCBI Taxonomy" id="1520584"/>
    <lineage>
        <taxon>Eukaryota</taxon>
        <taxon>Fungi</taxon>
        <taxon>Fungi incertae sedis</taxon>
        <taxon>Zoopagomycota</taxon>
        <taxon>Kickxellomycotina</taxon>
        <taxon>Dimargaritomycetes</taxon>
        <taxon>Dimargaritales</taxon>
        <taxon>Dimargaritaceae</taxon>
        <taxon>Dispira</taxon>
    </lineage>
</organism>
<keyword evidence="2" id="KW-1185">Reference proteome</keyword>
<dbReference type="AlphaFoldDB" id="A0A9W8AKH9"/>
<evidence type="ECO:0000313" key="1">
    <source>
        <dbReference type="EMBL" id="KAJ1950465.1"/>
    </source>
</evidence>
<dbReference type="Proteomes" id="UP001150925">
    <property type="component" value="Unassembled WGS sequence"/>
</dbReference>
<feature type="non-terminal residue" evidence="1">
    <location>
        <position position="1"/>
    </location>
</feature>
<sequence length="330" mass="37926">EIKSLTHDDILSLFSTEMKQFGYLVYENHMEIFEQETANYVEDRIVLASYFQLPPVQSTETLSFPGEQFAGLPSLSQDSAPIAPFIAYNIESEPRYTFEFTKEYFVKLEPGFSKDNIKRQLVDIENLSDKDLLDFSPMLLLSRYKRSAEAYMLIMDLHDRLWNVDFLTAAKRTLGVVAKAYPMYFDTTVKPFEPANANFPEIVFNNNLEVVIRHHILPNFYTALLYTRDYAAISGLAKVLCADDEDGGPQGVCMLFYNAVSRFPGFNKKKANEVLTSIVPKEKNPWKSTSKVDSAMEWISDNLYYMEGFQNKTLGFESSRIWYANFTIEG</sequence>
<proteinExistence type="predicted"/>
<comment type="caution">
    <text evidence="1">The sequence shown here is derived from an EMBL/GenBank/DDBJ whole genome shotgun (WGS) entry which is preliminary data.</text>
</comment>
<evidence type="ECO:0000313" key="2">
    <source>
        <dbReference type="Proteomes" id="UP001150925"/>
    </source>
</evidence>
<name>A0A9W8AKH9_9FUNG</name>